<evidence type="ECO:0000256" key="15">
    <source>
        <dbReference type="SAM" id="SignalP"/>
    </source>
</evidence>
<dbReference type="GO" id="GO:0008270">
    <property type="term" value="F:zinc ion binding"/>
    <property type="evidence" value="ECO:0007669"/>
    <property type="project" value="UniProtKB-KW"/>
</dbReference>
<evidence type="ECO:0000256" key="5">
    <source>
        <dbReference type="ARBA" id="ARBA00022679"/>
    </source>
</evidence>
<evidence type="ECO:0000313" key="17">
    <source>
        <dbReference type="EMBL" id="CAB4269070.1"/>
    </source>
</evidence>
<organism evidence="17 18">
    <name type="scientific">Prunus armeniaca</name>
    <name type="common">Apricot</name>
    <name type="synonym">Armeniaca vulgaris</name>
    <dbReference type="NCBI Taxonomy" id="36596"/>
    <lineage>
        <taxon>Eukaryota</taxon>
        <taxon>Viridiplantae</taxon>
        <taxon>Streptophyta</taxon>
        <taxon>Embryophyta</taxon>
        <taxon>Tracheophyta</taxon>
        <taxon>Spermatophyta</taxon>
        <taxon>Magnoliopsida</taxon>
        <taxon>eudicotyledons</taxon>
        <taxon>Gunneridae</taxon>
        <taxon>Pentapetalae</taxon>
        <taxon>rosids</taxon>
        <taxon>fabids</taxon>
        <taxon>Rosales</taxon>
        <taxon>Rosaceae</taxon>
        <taxon>Amygdaloideae</taxon>
        <taxon>Amygdaleae</taxon>
        <taxon>Prunus</taxon>
    </lineage>
</organism>
<evidence type="ECO:0000256" key="9">
    <source>
        <dbReference type="ARBA" id="ARBA00022771"/>
    </source>
</evidence>
<evidence type="ECO:0000259" key="16">
    <source>
        <dbReference type="Pfam" id="PF13947"/>
    </source>
</evidence>
<evidence type="ECO:0000256" key="13">
    <source>
        <dbReference type="ARBA" id="ARBA00023136"/>
    </source>
</evidence>
<evidence type="ECO:0000256" key="1">
    <source>
        <dbReference type="ARBA" id="ARBA00000900"/>
    </source>
</evidence>
<protein>
    <recommendedName>
        <fullName evidence="4">RING-type E3 ubiquitin transferase</fullName>
        <ecNumber evidence="4">2.3.2.27</ecNumber>
    </recommendedName>
</protein>
<dbReference type="EC" id="2.3.2.27" evidence="4"/>
<proteinExistence type="inferred from homology"/>
<dbReference type="Proteomes" id="UP000507222">
    <property type="component" value="Unassembled WGS sequence"/>
</dbReference>
<evidence type="ECO:0000256" key="11">
    <source>
        <dbReference type="ARBA" id="ARBA00022833"/>
    </source>
</evidence>
<comment type="similarity">
    <text evidence="14">Belongs to the RING-type zinc finger family. ATL subfamily.</text>
</comment>
<evidence type="ECO:0000256" key="3">
    <source>
        <dbReference type="ARBA" id="ARBA00004906"/>
    </source>
</evidence>
<keyword evidence="7" id="KW-0479">Metal-binding</keyword>
<dbReference type="Pfam" id="PF13947">
    <property type="entry name" value="GUB_WAK_bind"/>
    <property type="match status" value="1"/>
</dbReference>
<dbReference type="PANTHER" id="PTHR46279:SF9">
    <property type="entry name" value="OS01G0116300 PROTEIN"/>
    <property type="match status" value="1"/>
</dbReference>
<keyword evidence="12" id="KW-1133">Transmembrane helix</keyword>
<keyword evidence="9" id="KW-0863">Zinc-finger</keyword>
<dbReference type="InterPro" id="IPR046948">
    <property type="entry name" value="ATL20-22-like"/>
</dbReference>
<evidence type="ECO:0000256" key="4">
    <source>
        <dbReference type="ARBA" id="ARBA00012483"/>
    </source>
</evidence>
<evidence type="ECO:0000256" key="8">
    <source>
        <dbReference type="ARBA" id="ARBA00022729"/>
    </source>
</evidence>
<evidence type="ECO:0000313" key="18">
    <source>
        <dbReference type="Proteomes" id="UP000507222"/>
    </source>
</evidence>
<keyword evidence="10" id="KW-0833">Ubl conjugation pathway</keyword>
<dbReference type="PANTHER" id="PTHR46279">
    <property type="entry name" value="RING/U-BOX SUPERFAMILY PROTEIN"/>
    <property type="match status" value="1"/>
</dbReference>
<evidence type="ECO:0000256" key="2">
    <source>
        <dbReference type="ARBA" id="ARBA00004167"/>
    </source>
</evidence>
<dbReference type="AlphaFoldDB" id="A0A6J5TY75"/>
<comment type="pathway">
    <text evidence="3">Protein modification; protein ubiquitination.</text>
</comment>
<dbReference type="EMBL" id="CAEKDK010000002">
    <property type="protein sequence ID" value="CAB4269070.1"/>
    <property type="molecule type" value="Genomic_DNA"/>
</dbReference>
<name>A0A6J5TY75_PRUAR</name>
<keyword evidence="6" id="KW-0812">Transmembrane</keyword>
<dbReference type="GO" id="GO:0016020">
    <property type="term" value="C:membrane"/>
    <property type="evidence" value="ECO:0007669"/>
    <property type="project" value="UniProtKB-SubCell"/>
</dbReference>
<sequence length="263" mass="30314">MGIISTEMQQAVLITCLCLILVAFSKVHGETQEPCKELKCSYHGPAIHFPFRIKDRHPDYCGYPGFAVSCNDRHETFLELPTIPVKLSVESINYERQEMYLYDPDNCLVAKLIEIRNMSFSPFYVIDPQNITLFNCSSLVIRDEGLDLYPNYPVAAPCLNSLGHQVYAVDSADHVEDLQSCTKMYNVFSVPFYSQSVVPFRWSKPNCTECDAEGKKCRLKNSDTNNEIECVLDLRKANKKRDRLRISWEYEPQLVSYYFVKDL</sequence>
<keyword evidence="11" id="KW-0862">Zinc</keyword>
<dbReference type="GO" id="GO:0061630">
    <property type="term" value="F:ubiquitin protein ligase activity"/>
    <property type="evidence" value="ECO:0007669"/>
    <property type="project" value="UniProtKB-EC"/>
</dbReference>
<comment type="catalytic activity">
    <reaction evidence="1">
        <text>S-ubiquitinyl-[E2 ubiquitin-conjugating enzyme]-L-cysteine + [acceptor protein]-L-lysine = [E2 ubiquitin-conjugating enzyme]-L-cysteine + N(6)-ubiquitinyl-[acceptor protein]-L-lysine.</text>
        <dbReference type="EC" id="2.3.2.27"/>
    </reaction>
</comment>
<keyword evidence="13" id="KW-0472">Membrane</keyword>
<reference evidence="17 18" key="1">
    <citation type="submission" date="2020-05" db="EMBL/GenBank/DDBJ databases">
        <authorList>
            <person name="Campoy J."/>
            <person name="Schneeberger K."/>
            <person name="Spophaly S."/>
        </authorList>
    </citation>
    <scope>NUCLEOTIDE SEQUENCE [LARGE SCALE GENOMIC DNA]</scope>
    <source>
        <strain evidence="17">PruArmRojPasFocal</strain>
    </source>
</reference>
<accession>A0A6J5TY75</accession>
<gene>
    <name evidence="17" type="ORF">CURHAP_LOCUS14191</name>
</gene>
<evidence type="ECO:0000256" key="7">
    <source>
        <dbReference type="ARBA" id="ARBA00022723"/>
    </source>
</evidence>
<evidence type="ECO:0000256" key="14">
    <source>
        <dbReference type="ARBA" id="ARBA00024209"/>
    </source>
</evidence>
<evidence type="ECO:0000256" key="6">
    <source>
        <dbReference type="ARBA" id="ARBA00022692"/>
    </source>
</evidence>
<evidence type="ECO:0000256" key="10">
    <source>
        <dbReference type="ARBA" id="ARBA00022786"/>
    </source>
</evidence>
<keyword evidence="8 15" id="KW-0732">Signal</keyword>
<feature type="domain" description="Wall-associated receptor kinase galacturonan-binding" evidence="16">
    <location>
        <begin position="35"/>
        <end position="103"/>
    </location>
</feature>
<dbReference type="GO" id="GO:0030247">
    <property type="term" value="F:polysaccharide binding"/>
    <property type="evidence" value="ECO:0007669"/>
    <property type="project" value="InterPro"/>
</dbReference>
<feature type="chain" id="PRO_5026871738" description="RING-type E3 ubiquitin transferase" evidence="15">
    <location>
        <begin position="30"/>
        <end position="263"/>
    </location>
</feature>
<dbReference type="InterPro" id="IPR025287">
    <property type="entry name" value="WAK_GUB"/>
</dbReference>
<comment type="subcellular location">
    <subcellularLocation>
        <location evidence="2">Membrane</location>
        <topology evidence="2">Single-pass membrane protein</topology>
    </subcellularLocation>
</comment>
<evidence type="ECO:0000256" key="12">
    <source>
        <dbReference type="ARBA" id="ARBA00022989"/>
    </source>
</evidence>
<keyword evidence="5" id="KW-0808">Transferase</keyword>
<feature type="signal peptide" evidence="15">
    <location>
        <begin position="1"/>
        <end position="29"/>
    </location>
</feature>